<name>A0A8E0WLI9_9RICK</name>
<keyword evidence="2" id="KW-1185">Reference proteome</keyword>
<proteinExistence type="predicted"/>
<accession>A0A8E0WLI9</accession>
<comment type="caution">
    <text evidence="1">The sequence shown here is derived from an EMBL/GenBank/DDBJ whole genome shotgun (WGS) entry which is preliminary data.</text>
</comment>
<evidence type="ECO:0000313" key="2">
    <source>
        <dbReference type="Proteomes" id="UP000027161"/>
    </source>
</evidence>
<dbReference type="Proteomes" id="UP000027161">
    <property type="component" value="Unassembled WGS sequence"/>
</dbReference>
<protein>
    <submittedName>
        <fullName evidence="1">Palindromic element RPE4 domain protein</fullName>
    </submittedName>
</protein>
<dbReference type="AlphaFoldDB" id="A0A8E0WLI9"/>
<gene>
    <name evidence="1" type="ORF">REISMN_04815</name>
</gene>
<dbReference type="EMBL" id="JFKF01000100">
    <property type="protein sequence ID" value="KDO02853.1"/>
    <property type="molecule type" value="Genomic_DNA"/>
</dbReference>
<reference evidence="1 2" key="1">
    <citation type="submission" date="2014-02" db="EMBL/GenBank/DDBJ databases">
        <title>Draft genome sequence of Rickettsia buchneri sp. nov. ISO7T.</title>
        <authorList>
            <person name="Felsheim R.F."/>
            <person name="Kurtti T.J."/>
            <person name="Munderloh U.G."/>
        </authorList>
    </citation>
    <scope>NUCLEOTIDE SEQUENCE [LARGE SCALE GENOMIC DNA]</scope>
    <source>
        <strain evidence="1 2">ISO7</strain>
    </source>
</reference>
<dbReference type="NCBIfam" id="TIGR03777">
    <property type="entry name" value="RPE4"/>
    <property type="match status" value="1"/>
</dbReference>
<organism evidence="1 2">
    <name type="scientific">Rickettsia tamurae subsp. buchneri</name>
    <dbReference type="NCBI Taxonomy" id="1462938"/>
    <lineage>
        <taxon>Bacteria</taxon>
        <taxon>Pseudomonadati</taxon>
        <taxon>Pseudomonadota</taxon>
        <taxon>Alphaproteobacteria</taxon>
        <taxon>Rickettsiales</taxon>
        <taxon>Rickettsiaceae</taxon>
        <taxon>Rickettsieae</taxon>
        <taxon>Rickettsia</taxon>
        <taxon>spotted fever group</taxon>
    </lineage>
</organism>
<evidence type="ECO:0000313" key="1">
    <source>
        <dbReference type="EMBL" id="KDO02853.1"/>
    </source>
</evidence>
<sequence length="39" mass="4317">MTIMSYRGLTTVSGKNIDIACIVLLDTVVKPRYDTEVLS</sequence>
<dbReference type="InterPro" id="IPR022439">
    <property type="entry name" value="RPE4"/>
</dbReference>